<feature type="compositionally biased region" description="Basic and acidic residues" evidence="1">
    <location>
        <begin position="168"/>
        <end position="181"/>
    </location>
</feature>
<accession>A0A7W3ZB91</accession>
<proteinExistence type="predicted"/>
<keyword evidence="3" id="KW-1185">Reference proteome</keyword>
<evidence type="ECO:0000313" key="3">
    <source>
        <dbReference type="Proteomes" id="UP000526734"/>
    </source>
</evidence>
<protein>
    <submittedName>
        <fullName evidence="2">Uncharacterized protein</fullName>
    </submittedName>
</protein>
<feature type="region of interest" description="Disordered" evidence="1">
    <location>
        <begin position="168"/>
        <end position="191"/>
    </location>
</feature>
<reference evidence="2 3" key="1">
    <citation type="submission" date="2020-08" db="EMBL/GenBank/DDBJ databases">
        <title>Amycolatopsis sp. nov. DR6-1 isolated from Dendrobium heterocarpum.</title>
        <authorList>
            <person name="Tedsree N."/>
            <person name="Kuncharoen N."/>
            <person name="Likhitwitayawuid K."/>
            <person name="Tanasupawat S."/>
        </authorList>
    </citation>
    <scope>NUCLEOTIDE SEQUENCE [LARGE SCALE GENOMIC DNA]</scope>
    <source>
        <strain evidence="2 3">DR6-1</strain>
    </source>
</reference>
<dbReference type="RefSeq" id="WP_182892071.1">
    <property type="nucleotide sequence ID" value="NZ_JACGZW010000005.1"/>
</dbReference>
<comment type="caution">
    <text evidence="2">The sequence shown here is derived from an EMBL/GenBank/DDBJ whole genome shotgun (WGS) entry which is preliminary data.</text>
</comment>
<name>A0A7W3ZB91_9PSEU</name>
<dbReference type="Proteomes" id="UP000526734">
    <property type="component" value="Unassembled WGS sequence"/>
</dbReference>
<evidence type="ECO:0000256" key="1">
    <source>
        <dbReference type="SAM" id="MobiDB-lite"/>
    </source>
</evidence>
<gene>
    <name evidence="2" type="ORF">H4281_18000</name>
</gene>
<evidence type="ECO:0000313" key="2">
    <source>
        <dbReference type="EMBL" id="MBB1155040.1"/>
    </source>
</evidence>
<organism evidence="2 3">
    <name type="scientific">Amycolatopsis dendrobii</name>
    <dbReference type="NCBI Taxonomy" id="2760662"/>
    <lineage>
        <taxon>Bacteria</taxon>
        <taxon>Bacillati</taxon>
        <taxon>Actinomycetota</taxon>
        <taxon>Actinomycetes</taxon>
        <taxon>Pseudonocardiales</taxon>
        <taxon>Pseudonocardiaceae</taxon>
        <taxon>Amycolatopsis</taxon>
    </lineage>
</organism>
<dbReference type="AlphaFoldDB" id="A0A7W3ZB91"/>
<sequence length="191" mass="20372">MSRLHHVTEEEIAAAQLRLVTDRNLRRTSPAVVTAIAQMVVGDVLELPGADDRTAIRAPESASSIPSSDNPAVAAEAQRLLDVISSETHQAGRLASLLVEALQPSEEARLALAQQRIQSESGTSGNVAQKIADWEALLADMVRVLGPDDPRTLQARASLARMLRARADEVRPAGGTHRAEEIPGNADPKVS</sequence>
<dbReference type="EMBL" id="JACGZW010000005">
    <property type="protein sequence ID" value="MBB1155040.1"/>
    <property type="molecule type" value="Genomic_DNA"/>
</dbReference>